<feature type="compositionally biased region" description="Basic and acidic residues" evidence="1">
    <location>
        <begin position="655"/>
        <end position="673"/>
    </location>
</feature>
<feature type="region of interest" description="Disordered" evidence="1">
    <location>
        <begin position="93"/>
        <end position="189"/>
    </location>
</feature>
<evidence type="ECO:0000313" key="2">
    <source>
        <dbReference type="EMBL" id="CAG8979033.1"/>
    </source>
</evidence>
<feature type="compositionally biased region" description="Low complexity" evidence="1">
    <location>
        <begin position="947"/>
        <end position="967"/>
    </location>
</feature>
<feature type="compositionally biased region" description="Basic and acidic residues" evidence="1">
    <location>
        <begin position="749"/>
        <end position="766"/>
    </location>
</feature>
<feature type="compositionally biased region" description="Polar residues" evidence="1">
    <location>
        <begin position="283"/>
        <end position="294"/>
    </location>
</feature>
<feature type="compositionally biased region" description="Basic and acidic residues" evidence="1">
    <location>
        <begin position="315"/>
        <end position="339"/>
    </location>
</feature>
<feature type="compositionally biased region" description="Pro residues" evidence="1">
    <location>
        <begin position="586"/>
        <end position="598"/>
    </location>
</feature>
<dbReference type="AlphaFoldDB" id="A0A9N9PY19"/>
<feature type="region of interest" description="Disordered" evidence="1">
    <location>
        <begin position="282"/>
        <end position="347"/>
    </location>
</feature>
<protein>
    <submittedName>
        <fullName evidence="2">Uncharacterized protein</fullName>
    </submittedName>
</protein>
<feature type="region of interest" description="Disordered" evidence="1">
    <location>
        <begin position="231"/>
        <end position="255"/>
    </location>
</feature>
<feature type="compositionally biased region" description="Polar residues" evidence="1">
    <location>
        <begin position="799"/>
        <end position="810"/>
    </location>
</feature>
<accession>A0A9N9PY19</accession>
<comment type="caution">
    <text evidence="2">The sequence shown here is derived from an EMBL/GenBank/DDBJ whole genome shotgun (WGS) entry which is preliminary data.</text>
</comment>
<feature type="compositionally biased region" description="Basic and acidic residues" evidence="1">
    <location>
        <begin position="1042"/>
        <end position="1052"/>
    </location>
</feature>
<sequence length="1100" mass="120955">MVGYDFHIINAIFSSPISHASSAALAYPAQATRLTSLQQFQLSQEQKQYIMPKLTKKALCIENRSGEEYDKRRRESLERAFGVVGVVGVDDERGGGRSKNFSLPESKPTSDRGVKERQTKYIHGHPNGLRAHPVERKFRAPSTQRPSSGTRDRDEEGKGGGDEGTEGREASYSERHQDGFRAKSADGDAVSWSMTKSRHEMGNDGSELEAILEWGFRELNTDIWHVETDIIPLPHPEPSDESKNEGMSSSAWEYGGSSAELKGLVQEPAQHQELASLPIAESDVSTQQQRQLPQRSPYHPRHQHSSTSSSDTETDTMKKVNWDESTFEEQRYRPTERRGSRFQRHGGHPTVADLMGWSYSGPRSVSSTSRIPSMLSLNGNSITETDIKHKHELRFSGPVTRNGKLVKRGSRGSLEVLDSVSGNGEQVRPVLSVMDGQFWREPRRTKSRSMQVETNRNSEAPLLNAYEGPEISGGRERNQSPPKHPKIPESAGGNFGDWFTNVESRIQQPSQFPVQAPVTTSPTRYNSLPVPVKGNVFEKFQNGSLPRHEERLPLTMGAEERVHTTMPRTGFGYQRQPTPSGLARPLNPPRPLPTPPPVSNVSEAKQESSPDSFKVLSTPPEDKKVSSLPPLNHIVPPPKSQVPNFSLPVPSRNEVQSKKPIDKPIEKPVETQIDKTPVLRTKLPVPTTPSAKKQELRIRSPTSSSTPQRTPSFNGSPSSVNSVYHTPASSLTSSRVDLTTFGGNVMNTQEDKKIQADEGQRDEMSESTKSSLPEAPIRTPPVPPTAEVTKAVPLDSRSEPTLTFLSSDPNTSRRSEAGENSNRATSLDATCSSEHSATTTMAKHAENKPPNPAFPAISPPKTPSQTPPPINEPKKPALKSLSRHPDAHYFSQLSNPKRVSRCKSSDVLSPPPALSERPFLSRTTFSSQFLYPLTSNPHLKVQTSSLPTTPKSQPQAQAQATPDQQNTLQTHPEPSRTTTSSTTSPQSARPSTAPSTAPSTTPPSILKLPKNRHPNNPLNTHPPNNPPNNPKRNTSLPNPNKLHTERNKEVKKEVKRFEESRGFSGGVSLTEVFREGVKKGHGLGFVEGYAAGVRAGRGGL</sequence>
<feature type="region of interest" description="Disordered" evidence="1">
    <location>
        <begin position="940"/>
        <end position="1052"/>
    </location>
</feature>
<name>A0A9N9PY19_9HELO</name>
<evidence type="ECO:0000256" key="1">
    <source>
        <dbReference type="SAM" id="MobiDB-lite"/>
    </source>
</evidence>
<organism evidence="2 3">
    <name type="scientific">Hymenoscyphus albidus</name>
    <dbReference type="NCBI Taxonomy" id="595503"/>
    <lineage>
        <taxon>Eukaryota</taxon>
        <taxon>Fungi</taxon>
        <taxon>Dikarya</taxon>
        <taxon>Ascomycota</taxon>
        <taxon>Pezizomycotina</taxon>
        <taxon>Leotiomycetes</taxon>
        <taxon>Helotiales</taxon>
        <taxon>Helotiaceae</taxon>
        <taxon>Hymenoscyphus</taxon>
    </lineage>
</organism>
<feature type="region of interest" description="Disordered" evidence="1">
    <location>
        <begin position="442"/>
        <end position="494"/>
    </location>
</feature>
<gene>
    <name evidence="2" type="ORF">HYALB_00011603</name>
</gene>
<dbReference type="Proteomes" id="UP000701801">
    <property type="component" value="Unassembled WGS sequence"/>
</dbReference>
<feature type="compositionally biased region" description="Polar residues" evidence="1">
    <location>
        <begin position="448"/>
        <end position="458"/>
    </location>
</feature>
<dbReference type="EMBL" id="CAJVRM010000294">
    <property type="protein sequence ID" value="CAG8979033.1"/>
    <property type="molecule type" value="Genomic_DNA"/>
</dbReference>
<feature type="compositionally biased region" description="Basic and acidic residues" evidence="1">
    <location>
        <begin position="108"/>
        <end position="119"/>
    </location>
</feature>
<feature type="compositionally biased region" description="Low complexity" evidence="1">
    <location>
        <begin position="699"/>
        <end position="712"/>
    </location>
</feature>
<feature type="compositionally biased region" description="Basic and acidic residues" evidence="1">
    <location>
        <begin position="150"/>
        <end position="186"/>
    </location>
</feature>
<reference evidence="2" key="1">
    <citation type="submission" date="2021-07" db="EMBL/GenBank/DDBJ databases">
        <authorList>
            <person name="Durling M."/>
        </authorList>
    </citation>
    <scope>NUCLEOTIDE SEQUENCE</scope>
</reference>
<feature type="compositionally biased region" description="Pro residues" evidence="1">
    <location>
        <begin position="849"/>
        <end position="871"/>
    </location>
</feature>
<proteinExistence type="predicted"/>
<keyword evidence="3" id="KW-1185">Reference proteome</keyword>
<feature type="region of interest" description="Disordered" evidence="1">
    <location>
        <begin position="564"/>
        <end position="919"/>
    </location>
</feature>
<evidence type="ECO:0000313" key="3">
    <source>
        <dbReference type="Proteomes" id="UP000701801"/>
    </source>
</evidence>
<feature type="compositionally biased region" description="Polar residues" evidence="1">
    <location>
        <begin position="818"/>
        <end position="841"/>
    </location>
</feature>
<feature type="compositionally biased region" description="Low complexity" evidence="1">
    <location>
        <begin position="975"/>
        <end position="1004"/>
    </location>
</feature>
<feature type="compositionally biased region" description="Polar residues" evidence="1">
    <location>
        <begin position="713"/>
        <end position="748"/>
    </location>
</feature>